<dbReference type="InterPro" id="IPR015940">
    <property type="entry name" value="UBA"/>
</dbReference>
<feature type="region of interest" description="Disordered" evidence="8">
    <location>
        <begin position="1706"/>
        <end position="1731"/>
    </location>
</feature>
<dbReference type="SUPFAM" id="SSF48371">
    <property type="entry name" value="ARM repeat"/>
    <property type="match status" value="1"/>
</dbReference>
<keyword evidence="5 7" id="KW-0833">Ubl conjugation pathway</keyword>
<name>A0AAD4LKG8_9AGAM</name>
<feature type="region of interest" description="Disordered" evidence="8">
    <location>
        <begin position="2092"/>
        <end position="2170"/>
    </location>
</feature>
<dbReference type="Pfam" id="PF06012">
    <property type="entry name" value="DUF908"/>
    <property type="match status" value="1"/>
</dbReference>
<dbReference type="Gene3D" id="1.25.10.10">
    <property type="entry name" value="Leucine-rich Repeat Variant"/>
    <property type="match status" value="1"/>
</dbReference>
<protein>
    <recommendedName>
        <fullName evidence="3">HECT-type E3 ubiquitin transferase</fullName>
        <ecNumber evidence="3">2.3.2.26</ecNumber>
    </recommendedName>
</protein>
<dbReference type="InterPro" id="IPR010314">
    <property type="entry name" value="E3_Ub_ligase_DUF913"/>
</dbReference>
<dbReference type="GO" id="GO:0006511">
    <property type="term" value="P:ubiquitin-dependent protein catabolic process"/>
    <property type="evidence" value="ECO:0007669"/>
    <property type="project" value="TreeGrafter"/>
</dbReference>
<comment type="pathway">
    <text evidence="2">Protein modification; protein ubiquitination.</text>
</comment>
<dbReference type="SUPFAM" id="SSF46934">
    <property type="entry name" value="UBA-like"/>
    <property type="match status" value="1"/>
</dbReference>
<evidence type="ECO:0000256" key="3">
    <source>
        <dbReference type="ARBA" id="ARBA00012485"/>
    </source>
</evidence>
<dbReference type="SUPFAM" id="SSF56204">
    <property type="entry name" value="Hect, E3 ligase catalytic domain"/>
    <property type="match status" value="1"/>
</dbReference>
<dbReference type="InterPro" id="IPR010309">
    <property type="entry name" value="E3_Ub_ligase_DUF908"/>
</dbReference>
<dbReference type="FunFam" id="3.90.1750.10:FF:000003">
    <property type="entry name" value="E3 ubiquitin-protein ligase UPL1"/>
    <property type="match status" value="1"/>
</dbReference>
<feature type="domain" description="HECT" evidence="10">
    <location>
        <begin position="3294"/>
        <end position="3629"/>
    </location>
</feature>
<keyword evidence="12" id="KW-1185">Reference proteome</keyword>
<evidence type="ECO:0000256" key="6">
    <source>
        <dbReference type="ARBA" id="ARBA00034494"/>
    </source>
</evidence>
<feature type="compositionally biased region" description="Basic and acidic residues" evidence="8">
    <location>
        <begin position="2637"/>
        <end position="2646"/>
    </location>
</feature>
<feature type="compositionally biased region" description="Basic and acidic residues" evidence="8">
    <location>
        <begin position="2026"/>
        <end position="2035"/>
    </location>
</feature>
<feature type="region of interest" description="Disordered" evidence="8">
    <location>
        <begin position="1252"/>
        <end position="1276"/>
    </location>
</feature>
<dbReference type="Pfam" id="PF14377">
    <property type="entry name" value="UBM"/>
    <property type="match status" value="3"/>
</dbReference>
<feature type="region of interest" description="Disordered" evidence="8">
    <location>
        <begin position="2026"/>
        <end position="2054"/>
    </location>
</feature>
<comment type="catalytic activity">
    <reaction evidence="1">
        <text>S-ubiquitinyl-[E2 ubiquitin-conjugating enzyme]-L-cysteine + [acceptor protein]-L-lysine = [E2 ubiquitin-conjugating enzyme]-L-cysteine + N(6)-ubiquitinyl-[acceptor protein]-L-lysine.</text>
        <dbReference type="EC" id="2.3.2.26"/>
    </reaction>
</comment>
<dbReference type="Pfam" id="PF22562">
    <property type="entry name" value="UBA_7"/>
    <property type="match status" value="1"/>
</dbReference>
<dbReference type="SMART" id="SM00119">
    <property type="entry name" value="HECTc"/>
    <property type="match status" value="1"/>
</dbReference>
<feature type="compositionally biased region" description="Basic and acidic residues" evidence="8">
    <location>
        <begin position="1708"/>
        <end position="1728"/>
    </location>
</feature>
<dbReference type="EMBL" id="JAKELL010000011">
    <property type="protein sequence ID" value="KAH8995738.1"/>
    <property type="molecule type" value="Genomic_DNA"/>
</dbReference>
<evidence type="ECO:0000256" key="1">
    <source>
        <dbReference type="ARBA" id="ARBA00000885"/>
    </source>
</evidence>
<feature type="region of interest" description="Disordered" evidence="8">
    <location>
        <begin position="1326"/>
        <end position="1390"/>
    </location>
</feature>
<feature type="domain" description="UBA" evidence="9">
    <location>
        <begin position="1283"/>
        <end position="1323"/>
    </location>
</feature>
<dbReference type="InterPro" id="IPR025527">
    <property type="entry name" value="HUWE1/Rev1_UBM"/>
</dbReference>
<evidence type="ECO:0000256" key="2">
    <source>
        <dbReference type="ARBA" id="ARBA00004906"/>
    </source>
</evidence>
<feature type="region of interest" description="Disordered" evidence="8">
    <location>
        <begin position="2455"/>
        <end position="2506"/>
    </location>
</feature>
<evidence type="ECO:0000259" key="9">
    <source>
        <dbReference type="PROSITE" id="PS50030"/>
    </source>
</evidence>
<dbReference type="CDD" id="cd00078">
    <property type="entry name" value="HECTc"/>
    <property type="match status" value="1"/>
</dbReference>
<feature type="region of interest" description="Disordered" evidence="8">
    <location>
        <begin position="2705"/>
        <end position="2728"/>
    </location>
</feature>
<feature type="compositionally biased region" description="Low complexity" evidence="8">
    <location>
        <begin position="2955"/>
        <end position="2967"/>
    </location>
</feature>
<evidence type="ECO:0000313" key="12">
    <source>
        <dbReference type="Proteomes" id="UP001201163"/>
    </source>
</evidence>
<feature type="compositionally biased region" description="Low complexity" evidence="8">
    <location>
        <begin position="2647"/>
        <end position="2657"/>
    </location>
</feature>
<dbReference type="Pfam" id="PF00632">
    <property type="entry name" value="HECT"/>
    <property type="match status" value="1"/>
</dbReference>
<feature type="compositionally biased region" description="Low complexity" evidence="8">
    <location>
        <begin position="1340"/>
        <end position="1356"/>
    </location>
</feature>
<dbReference type="Gene3D" id="3.90.1750.10">
    <property type="entry name" value="Hect, E3 ligase catalytic domains"/>
    <property type="match status" value="1"/>
</dbReference>
<organism evidence="11 12">
    <name type="scientific">Lactarius akahatsu</name>
    <dbReference type="NCBI Taxonomy" id="416441"/>
    <lineage>
        <taxon>Eukaryota</taxon>
        <taxon>Fungi</taxon>
        <taxon>Dikarya</taxon>
        <taxon>Basidiomycota</taxon>
        <taxon>Agaricomycotina</taxon>
        <taxon>Agaricomycetes</taxon>
        <taxon>Russulales</taxon>
        <taxon>Russulaceae</taxon>
        <taxon>Lactarius</taxon>
    </lineage>
</organism>
<evidence type="ECO:0000259" key="10">
    <source>
        <dbReference type="PROSITE" id="PS50237"/>
    </source>
</evidence>
<feature type="region of interest" description="Disordered" evidence="8">
    <location>
        <begin position="972"/>
        <end position="1018"/>
    </location>
</feature>
<feature type="region of interest" description="Disordered" evidence="8">
    <location>
        <begin position="2938"/>
        <end position="2990"/>
    </location>
</feature>
<feature type="compositionally biased region" description="Basic and acidic residues" evidence="8">
    <location>
        <begin position="1008"/>
        <end position="1018"/>
    </location>
</feature>
<dbReference type="InterPro" id="IPR011989">
    <property type="entry name" value="ARM-like"/>
</dbReference>
<feature type="compositionally biased region" description="Acidic residues" evidence="8">
    <location>
        <begin position="2160"/>
        <end position="2170"/>
    </location>
</feature>
<feature type="compositionally biased region" description="Acidic residues" evidence="8">
    <location>
        <begin position="2092"/>
        <end position="2103"/>
    </location>
</feature>
<dbReference type="Pfam" id="PF06025">
    <property type="entry name" value="DUF913"/>
    <property type="match status" value="1"/>
</dbReference>
<feature type="compositionally biased region" description="Basic and acidic residues" evidence="8">
    <location>
        <begin position="2455"/>
        <end position="2464"/>
    </location>
</feature>
<dbReference type="PANTHER" id="PTHR11254:SF67">
    <property type="entry name" value="E3 UBIQUITIN-PROTEIN LIGASE HUWE1"/>
    <property type="match status" value="1"/>
</dbReference>
<evidence type="ECO:0000256" key="5">
    <source>
        <dbReference type="ARBA" id="ARBA00022786"/>
    </source>
</evidence>
<dbReference type="Gene3D" id="1.10.8.10">
    <property type="entry name" value="DNA helicase RuvA subunit, C-terminal domain"/>
    <property type="match status" value="1"/>
</dbReference>
<accession>A0AAD4LKG8</accession>
<keyword evidence="4" id="KW-0808">Transferase</keyword>
<dbReference type="PROSITE" id="PS50030">
    <property type="entry name" value="UBA"/>
    <property type="match status" value="1"/>
</dbReference>
<feature type="active site" description="Glycyl thioester intermediate" evidence="7">
    <location>
        <position position="3596"/>
    </location>
</feature>
<comment type="caution">
    <text evidence="11">The sequence shown here is derived from an EMBL/GenBank/DDBJ whole genome shotgun (WGS) entry which is preliminary data.</text>
</comment>
<gene>
    <name evidence="11" type="ORF">EDB92DRAFT_2052872</name>
</gene>
<dbReference type="InterPro" id="IPR016024">
    <property type="entry name" value="ARM-type_fold"/>
</dbReference>
<dbReference type="Gene3D" id="3.30.2410.10">
    <property type="entry name" value="Hect, E3 ligase catalytic domain"/>
    <property type="match status" value="1"/>
</dbReference>
<dbReference type="PROSITE" id="PS50237">
    <property type="entry name" value="HECT"/>
    <property type="match status" value="1"/>
</dbReference>
<dbReference type="GO" id="GO:0000209">
    <property type="term" value="P:protein polyubiquitination"/>
    <property type="evidence" value="ECO:0007669"/>
    <property type="project" value="TreeGrafter"/>
</dbReference>
<evidence type="ECO:0000313" key="11">
    <source>
        <dbReference type="EMBL" id="KAH8995738.1"/>
    </source>
</evidence>
<feature type="compositionally biased region" description="Polar residues" evidence="8">
    <location>
        <begin position="991"/>
        <end position="1000"/>
    </location>
</feature>
<feature type="region of interest" description="Disordered" evidence="8">
    <location>
        <begin position="2637"/>
        <end position="2657"/>
    </location>
</feature>
<dbReference type="GO" id="GO:0005737">
    <property type="term" value="C:cytoplasm"/>
    <property type="evidence" value="ECO:0007669"/>
    <property type="project" value="TreeGrafter"/>
</dbReference>
<dbReference type="FunFam" id="3.30.2160.10:FF:000001">
    <property type="entry name" value="E3 ubiquitin-protein ligase NEDD4-like"/>
    <property type="match status" value="1"/>
</dbReference>
<dbReference type="SMART" id="SM00165">
    <property type="entry name" value="UBA"/>
    <property type="match status" value="1"/>
</dbReference>
<dbReference type="GO" id="GO:0061630">
    <property type="term" value="F:ubiquitin protein ligase activity"/>
    <property type="evidence" value="ECO:0007669"/>
    <property type="project" value="UniProtKB-EC"/>
</dbReference>
<evidence type="ECO:0000256" key="7">
    <source>
        <dbReference type="PROSITE-ProRule" id="PRU00104"/>
    </source>
</evidence>
<feature type="compositionally biased region" description="Polar residues" evidence="8">
    <location>
        <begin position="972"/>
        <end position="982"/>
    </location>
</feature>
<dbReference type="InterPro" id="IPR035983">
    <property type="entry name" value="Hect_E3_ubiquitin_ligase"/>
</dbReference>
<dbReference type="CDD" id="cd14297">
    <property type="entry name" value="UBA2_spUBP14_like"/>
    <property type="match status" value="1"/>
</dbReference>
<evidence type="ECO:0000256" key="8">
    <source>
        <dbReference type="SAM" id="MobiDB-lite"/>
    </source>
</evidence>
<dbReference type="FunFam" id="3.30.2410.10:FF:000009">
    <property type="entry name" value="Probable E3 ubiquitin-protein ligase HECTD2"/>
    <property type="match status" value="1"/>
</dbReference>
<sequence>MKILHRSKRALPPLPQVAELISKLANTPNEDLHEVLSQIDSWKWPRSDLNAWIKVLNKFDAILEEVIQDYDIDKLQVNVFTPMTKKTVSEILRFERLLLENSTNRKTYASYDRINSLLSTSDLDILILALNLLLRPAQQYSAQPAVSRALSISTYRLQSLGKRWSNLREYDVSLVDLVTDQGRPVLEALPIEAREVQFKFYNTGKAKKSKDQPTEMEVDLPENLPASPQRTLAPVSTAPSQAAGAVTLYFDTQTLSSKGAMDVLADCIDTYNVPEDERFELMCRIRAAQALLPGREEQREKLIIARLLATAIFVHTHPEAQTASALFLYEPDLIPHVAELLVLDRNVPIAVQTAAVATLDAMARYRTKVQDVLASVNAGVNHGTLMALLRKTVTEVATPESTLPHSFIEALLSFVIFLASHAAGGNMVVGAGLIPLLIQIIENRLPQRLAVVSKTMQLVDNVLYSFGNAFQLFCNNRGVEVIVDRIEYEVDEDISTLGQQEYPNDIPRSYGQLPVIRAAALKHILRSMHRMMQSSGTAEGLRGLIDSSLLKSLKKIIEHRSLFGPNVLPIAINILATFVHNEPTSLTVIQETGVPEAFYRAVEAGLEPVIEVIQAIPNAIGALCLNQAGQDQLTARPTIIPCLFSIFTSERHQRVLQDKENAVLIGSAVDELIRHHPSLKSAVFEAIKSTLSKIEDLGSTFTPPEGTESWYGLAQTSASAIQAPADDDVLMQSSDTVPVDEAASEPTGRQDLLTISLTDDLLDENATGRSHENIIVSYLDVICRFLEGLFQHTSHCKDFISNSDGLVLLGRLTALPYIPYDFGGSVASDSLVQVIRTMFDAAPNATMNALTSWVKESLQETSSFWSSLSKKSKFIELLDSAGQSHADANRTFRSLVTLLVRVILLSDIYATAGYAHGRSTGGLLQTLMGTGASEILPDLGVLHKACIWENVLLKAGIPEKDAEPEGSTLLSFLQTPGRQSSGEPVVAANGAHTSSATVTPTEVPGQEGPRESDPREENAKAFRHLSNQIPGALSPFFQSIVKLFSTRRNPDAAQKQQILESASSVADVLLKHLEPMESEDPMDSLSISSCYTSLLGLITTLMVDERTAQNTLHTVLFDSFYRKGGLDATVTICQSFIRTIVEHSKSKAEDRTDAINQALGHAFGGIKVALHLLLSLISSKPIFESSQTILLLTRDKKDTDTDYFEPHNFLVKTRLVVLPLVKELWEAPWLVSSPQSLIKSVVQVVLEILNGEGEESPPDVSPNPTPGASSLSMGGPSLFRVTVQDENRVRQLIDMGFSRSAAERALIRTHNNVNAAAELLLASPFRFQNDPEPPAAQPQETGGVDEATGETAAAGGSPPSTSTPGQDDIATSSQGDPQNVEADTKPLGKSAEEWRSELNAMREPLKSDVGRLALRLVDEHPELIFDIHNAFIGRADGYQRSSVRLLVDDIQAFTSNFHSQEQPLAVRCRLLALVLNEVPGSFASIVNGDEQAFMGVILTLLPSIGIDAGATQPTFPKWLAALMLVAEALLSLSEDPRSITLPKEGEPIVPQEILTGPPYAEARSVLFDFSLRLLALAGLPRDELLASLRLLVFMTRDHDLAMQFVKRNGVSLLFQSLKSSSGAVGGSQSYISIILRHIVEEPAVIQLIMREEVQRFLSLPRTRTVDATSYVRACNAMVLRDPKAFIEVTTSLAQLERPFTYISQIIPKDSDRQSGHPSPDEPGKDTKSHTATQGEVTAHTLPTPPEYLEAVLHFLVGELIESVRPSLKQSEDVPISESTSTENPAEGSIRPPAQTEQKFPGPNEAQDSKPDHYYYGFLMQSLTELMFSYDACKMAFLSYPTKRSGTPSKDSAKARLAALHFVLSDLVTFQTIDPDPSHDARNNVPLCNWAMSLIVALCVDTSSSQPVKDVSAELVSVRKTVLEAVSRAIKDPSQTESLDAHYGRLLALADLCYRLLTVRFNPGLRKPLEETPTHIAKIMLEKNFVSTLTNALAEVDLNYPNVRVVVAAILKPLELLSKIAIKMSRASDKTKNSEESKDEMDQESLHDEDDIEDGQDTARELTPDLYRNSSLGMFGGDMEEQFATEVVIDGDHGDEDEDVEMDFGEGTGSEGTSATDEDEDEQEDPDEDDGGSEEEGWHDEDEDEDLLEEDVENRAPEADGQIDPDVDVDGVWEGVGMEDGAPDVDGEEGDEEIAVPIYHHDTEEAEGDLESDEELEGELGFEPQDDGPSIGDVLGFNEAVSDSLPGFIEAHDGGFIISGGTRARRGRVEDDDMGILGRTRGTVASADATTHPLLLEASGSSGRHIPDIGRMGRRSQRILATGGHQDLLQAIEDIIGGGAVQLFQHIVNPRAGGTTDTIRLDVPPGTLVNLDRGLLPRRGGVSASLRIDQSPRSVPLRPESRDFDPLPTMQRWSEEAKVLHGKFAPDRFAKLGNHVVLALLPAAVEKARVAKEAKEAAEREEAQQREAAAQADEAAKKAAEAASSQDPTTATPSPVVDAASSSDASVVPVATEADAEMLDATAESHSANEQDPIDDSGTPDTTTAQEAPAEPGPASTSERTTVMIHGSPVDITDTGIDPTFLEALPDDMREEVVNQHIRDQQAARMERPPDSQISAEFLDALPPEIRAEILHQERIEQARRRAEERTTAPTTADPPAAVEMDPASFIASLDPQLRQDVLMDQDEGFIQTLPSHIIAEAGGYRQRFPRQPPRVGAGSRTQGAPTAVTRKPQAPRDAIQLLDKSGVAVLVRLLFFPQISRKNILYKALVNLCENSKTRAELFNFLLNILQEGTGDLAAIDRSFTQMTIRSSKGPALTHRPAGKQKTGPEYLSSLPAHHSPSEVVPDLIAQRCLEALTYIVSSNESSSLFFLTEQEMVVGLRKHASKKGKGKEKQAAQTQYPIVLLLSLLDRQSLLKTPSVLELVVSLLETVTRPLTGLKVQQKSEEVPTLSTTPQVQSSEEAPSESRAPAVDPNTPSPINPSQEGQKESPPQEAIEEKTLLVNPPQIPPGALRSIVNILTVGDCGAKPFHHTLSLIQHLSFIPDARDVVAQELRGKAQEFGQSLYHDLDELANSLHEPGDDVFTSSVASRFSSPASDQAKLLRVLKTIDYMFSPKATTPPEPQPTTDLEKIQGIYESFRFTPLWRRLGDCLSIIEQRSEIEHIATVLLPLIEALMVVCKYVGSASISGGPSRILRASASPRSPTTPREAMEDLFVTFTDAHRKVLNVMVRNNPSLMSGSFSLLVNNPRVLDFDNKRNYFNQQLHKRPHSREHHGTLQLNVRRQRVFEDSFQSLQRKTGEQIKYGKLSVRFYDEEGVDAGGVTREWFQILARQMFDPNNALFQPCAADRLTYQPNKASWVNPEHLSFFKFVGRVIGKAIYDGRLLDAYFARSMYRQILGKPVDYRDVEWIDPEYYNSLCWILENDPSPLDLTFSVEGDEFGVTKIVPLKENGESIPVTLENRREFVQLSAQYRLYTSIKDQLEHLLSGFYEIIPKDLIAIFNEKELELLISGTPDIDVDEWRSATEYNGYTSSDPVIVWWWRALKSFNRDERAKVLSFATGTSRVPLGGFNDLQGVQGTQRFSIHRAYGDPDRLPQAHTCFNQIDLPQYSSYEMLRQQLLLSINEGGEGFGFA</sequence>
<dbReference type="Proteomes" id="UP001201163">
    <property type="component" value="Unassembled WGS sequence"/>
</dbReference>
<reference evidence="11" key="1">
    <citation type="submission" date="2022-01" db="EMBL/GenBank/DDBJ databases">
        <title>Comparative genomics reveals a dynamic genome evolution in the ectomycorrhizal milk-cap (Lactarius) mushrooms.</title>
        <authorList>
            <consortium name="DOE Joint Genome Institute"/>
            <person name="Lebreton A."/>
            <person name="Tang N."/>
            <person name="Kuo A."/>
            <person name="LaButti K."/>
            <person name="Drula E."/>
            <person name="Barry K."/>
            <person name="Clum A."/>
            <person name="Lipzen A."/>
            <person name="Mousain D."/>
            <person name="Ng V."/>
            <person name="Wang R."/>
            <person name="Wang X."/>
            <person name="Dai Y."/>
            <person name="Henrissat B."/>
            <person name="Grigoriev I.V."/>
            <person name="Guerin-Laguette A."/>
            <person name="Yu F."/>
            <person name="Martin F.M."/>
        </authorList>
    </citation>
    <scope>NUCLEOTIDE SEQUENCE</scope>
    <source>
        <strain evidence="11">QP</strain>
    </source>
</reference>
<feature type="region of interest" description="Disordered" evidence="8">
    <location>
        <begin position="1766"/>
        <end position="1807"/>
    </location>
</feature>
<feature type="compositionally biased region" description="Polar residues" evidence="8">
    <location>
        <begin position="1358"/>
        <end position="1377"/>
    </location>
</feature>
<dbReference type="GO" id="GO:0005634">
    <property type="term" value="C:nucleus"/>
    <property type="evidence" value="ECO:0007669"/>
    <property type="project" value="TreeGrafter"/>
</dbReference>
<dbReference type="Gene3D" id="3.30.2160.10">
    <property type="entry name" value="Hect, E3 ligase catalytic domain"/>
    <property type="match status" value="1"/>
</dbReference>
<dbReference type="EC" id="2.3.2.26" evidence="3"/>
<evidence type="ECO:0000256" key="4">
    <source>
        <dbReference type="ARBA" id="ARBA00022679"/>
    </source>
</evidence>
<proteinExistence type="inferred from homology"/>
<feature type="region of interest" description="Disordered" evidence="8">
    <location>
        <begin position="2521"/>
        <end position="2560"/>
    </location>
</feature>
<dbReference type="InterPro" id="IPR050409">
    <property type="entry name" value="E3_ubiq-protein_ligase"/>
</dbReference>
<dbReference type="InterPro" id="IPR000569">
    <property type="entry name" value="HECT_dom"/>
</dbReference>
<dbReference type="InterPro" id="IPR009060">
    <property type="entry name" value="UBA-like_sf"/>
</dbReference>
<feature type="compositionally biased region" description="Low complexity" evidence="8">
    <location>
        <begin position="2490"/>
        <end position="2506"/>
    </location>
</feature>
<dbReference type="PANTHER" id="PTHR11254">
    <property type="entry name" value="HECT DOMAIN UBIQUITIN-PROTEIN LIGASE"/>
    <property type="match status" value="1"/>
</dbReference>
<comment type="similarity">
    <text evidence="6">Belongs to the UPL family. TOM1/PTR1 subfamily.</text>
</comment>
<feature type="compositionally biased region" description="Acidic residues" evidence="8">
    <location>
        <begin position="2036"/>
        <end position="2054"/>
    </location>
</feature>
<feature type="compositionally biased region" description="Acidic residues" evidence="8">
    <location>
        <begin position="2115"/>
        <end position="2151"/>
    </location>
</feature>